<dbReference type="PROSITE" id="PS00163">
    <property type="entry name" value="FUMARATE_LYASES"/>
    <property type="match status" value="1"/>
</dbReference>
<dbReference type="CDD" id="cd01357">
    <property type="entry name" value="Aspartase"/>
    <property type="match status" value="1"/>
</dbReference>
<dbReference type="InterPro" id="IPR000362">
    <property type="entry name" value="Fumarate_lyase_fam"/>
</dbReference>
<dbReference type="GO" id="GO:0008797">
    <property type="term" value="F:aspartate ammonia-lyase activity"/>
    <property type="evidence" value="ECO:0007669"/>
    <property type="project" value="TreeGrafter"/>
</dbReference>
<dbReference type="FunFam" id="1.20.200.10:FF:000001">
    <property type="entry name" value="Fumarate hydratase, mitochondrial"/>
    <property type="match status" value="1"/>
</dbReference>
<dbReference type="Pfam" id="PF10415">
    <property type="entry name" value="FumaraseC_C"/>
    <property type="match status" value="1"/>
</dbReference>
<evidence type="ECO:0000259" key="2">
    <source>
        <dbReference type="Pfam" id="PF00206"/>
    </source>
</evidence>
<dbReference type="FunFam" id="1.10.275.10:FF:000001">
    <property type="entry name" value="Fumarate hydratase, mitochondrial"/>
    <property type="match status" value="1"/>
</dbReference>
<keyword evidence="5" id="KW-1185">Reference proteome</keyword>
<proteinExistence type="predicted"/>
<feature type="domain" description="Fumarase C C-terminal" evidence="3">
    <location>
        <begin position="405"/>
        <end position="451"/>
    </location>
</feature>
<accession>A0AAF0I776</accession>
<dbReference type="NCBIfam" id="NF008909">
    <property type="entry name" value="PRK12273.1"/>
    <property type="match status" value="1"/>
</dbReference>
<dbReference type="Gene3D" id="1.10.275.10">
    <property type="entry name" value="Fumarase/aspartase (N-terminal domain)"/>
    <property type="match status" value="1"/>
</dbReference>
<name>A0AAF0I776_9ENTE</name>
<evidence type="ECO:0000256" key="1">
    <source>
        <dbReference type="ARBA" id="ARBA00023239"/>
    </source>
</evidence>
<dbReference type="GO" id="GO:0006099">
    <property type="term" value="P:tricarboxylic acid cycle"/>
    <property type="evidence" value="ECO:0007669"/>
    <property type="project" value="InterPro"/>
</dbReference>
<dbReference type="InterPro" id="IPR008948">
    <property type="entry name" value="L-Aspartase-like"/>
</dbReference>
<feature type="domain" description="Fumarate lyase N-terminal" evidence="2">
    <location>
        <begin position="10"/>
        <end position="339"/>
    </location>
</feature>
<dbReference type="InterPro" id="IPR022761">
    <property type="entry name" value="Fumarate_lyase_N"/>
</dbReference>
<protein>
    <submittedName>
        <fullName evidence="4">Aspartate ammonia-lyase</fullName>
    </submittedName>
</protein>
<dbReference type="Gene3D" id="1.10.40.30">
    <property type="entry name" value="Fumarase/aspartase (C-terminal domain)"/>
    <property type="match status" value="1"/>
</dbReference>
<dbReference type="InterPro" id="IPR024083">
    <property type="entry name" value="Fumarase/histidase_N"/>
</dbReference>
<dbReference type="PRINTS" id="PR00149">
    <property type="entry name" value="FUMRATELYASE"/>
</dbReference>
<dbReference type="Proteomes" id="UP001179647">
    <property type="component" value="Chromosome"/>
</dbReference>
<dbReference type="GO" id="GO:0006531">
    <property type="term" value="P:aspartate metabolic process"/>
    <property type="evidence" value="ECO:0007669"/>
    <property type="project" value="TreeGrafter"/>
</dbReference>
<evidence type="ECO:0000313" key="4">
    <source>
        <dbReference type="EMBL" id="WEG73155.1"/>
    </source>
</evidence>
<dbReference type="InterPro" id="IPR051546">
    <property type="entry name" value="Aspartate_Ammonia-Lyase"/>
</dbReference>
<dbReference type="Pfam" id="PF00206">
    <property type="entry name" value="Lyase_1"/>
    <property type="match status" value="1"/>
</dbReference>
<dbReference type="Gene3D" id="1.20.200.10">
    <property type="entry name" value="Fumarase/aspartase (Central domain)"/>
    <property type="match status" value="1"/>
</dbReference>
<evidence type="ECO:0000313" key="5">
    <source>
        <dbReference type="Proteomes" id="UP001179647"/>
    </source>
</evidence>
<dbReference type="RefSeq" id="WP_275468959.1">
    <property type="nucleotide sequence ID" value="NZ_CP110232.1"/>
</dbReference>
<organism evidence="4 5">
    <name type="scientific">Vagococcus intermedius</name>
    <dbReference type="NCBI Taxonomy" id="2991418"/>
    <lineage>
        <taxon>Bacteria</taxon>
        <taxon>Bacillati</taxon>
        <taxon>Bacillota</taxon>
        <taxon>Bacilli</taxon>
        <taxon>Lactobacillales</taxon>
        <taxon>Enterococcaceae</taxon>
        <taxon>Vagococcus</taxon>
    </lineage>
</organism>
<dbReference type="InterPro" id="IPR018951">
    <property type="entry name" value="Fumarase_C_C"/>
</dbReference>
<dbReference type="PANTHER" id="PTHR42696">
    <property type="entry name" value="ASPARTATE AMMONIA-LYASE"/>
    <property type="match status" value="1"/>
</dbReference>
<evidence type="ECO:0000259" key="3">
    <source>
        <dbReference type="Pfam" id="PF10415"/>
    </source>
</evidence>
<dbReference type="InterPro" id="IPR020557">
    <property type="entry name" value="Fumarate_lyase_CS"/>
</dbReference>
<reference evidence="4" key="1">
    <citation type="submission" date="2022-10" db="EMBL/GenBank/DDBJ databases">
        <title>Vagococcus sp. isolated from poultry meat.</title>
        <authorList>
            <person name="Johansson P."/>
            <person name="Bjorkroth J."/>
        </authorList>
    </citation>
    <scope>NUCLEOTIDE SEQUENCE</scope>
    <source>
        <strain evidence="4">STAA11</strain>
    </source>
</reference>
<dbReference type="GO" id="GO:0005829">
    <property type="term" value="C:cytosol"/>
    <property type="evidence" value="ECO:0007669"/>
    <property type="project" value="TreeGrafter"/>
</dbReference>
<dbReference type="KEGG" id="vie:OL234_09350"/>
<gene>
    <name evidence="4" type="ORF">OL234_09350</name>
</gene>
<sequence>MYRKEHDSVGNIDIPKEAYYGVNAQRAVDNFQITKLKLDPLFVESLVEIKKATAMANMELGELDIKIGEAIIKAADEMLQGNLYDQMIVDPIQGGAGTSTNMNINEVLANRAIELLGGEKGDYTVVSPNDHVNKGQSTNDVYPSAGKLTFLKMMDQLLPTLSDLAAAFKVKAEAFKDIKKMGRTQLSDAVPITVGAEFNAYYVLTKRNIARLVNVRSEISSLNMGGTAIGTGISAHNDLPNMVVKHLNSITGFDLEVAEDLVDGTQNIDCYAVVSDCLKTIALSTSKVANDIRLLSSGPRTGLGELFIPSRQNGSSIMPGKINPVIPEVVTQAAFLVAGHNVTISMAVEAGQLELNAFEPVIFYTMIESFNALTNAFRSFIDNCVIGIEVNEKRCRELLERSTYLTTSLASHIGYDEASSITKQSLREDKTVLEVAREHGVSESILKQIMD</sequence>
<dbReference type="AlphaFoldDB" id="A0AAF0I776"/>
<dbReference type="EMBL" id="CP110232">
    <property type="protein sequence ID" value="WEG73155.1"/>
    <property type="molecule type" value="Genomic_DNA"/>
</dbReference>
<keyword evidence="1" id="KW-0456">Lyase</keyword>
<dbReference type="SUPFAM" id="SSF48557">
    <property type="entry name" value="L-aspartase-like"/>
    <property type="match status" value="1"/>
</dbReference>
<dbReference type="PANTHER" id="PTHR42696:SF2">
    <property type="entry name" value="ASPARTATE AMMONIA-LYASE"/>
    <property type="match status" value="1"/>
</dbReference>